<dbReference type="Proteomes" id="UP000807115">
    <property type="component" value="Chromosome 2"/>
</dbReference>
<feature type="domain" description="DUF4220" evidence="2">
    <location>
        <begin position="77"/>
        <end position="531"/>
    </location>
</feature>
<feature type="transmembrane region" description="Helical" evidence="1">
    <location>
        <begin position="451"/>
        <end position="468"/>
    </location>
</feature>
<evidence type="ECO:0000259" key="2">
    <source>
        <dbReference type="Pfam" id="PF13968"/>
    </source>
</evidence>
<sequence length="795" mass="88703">MDYGGNCTATATLHEQVQCSSDAIKTFSNTRTRQIWLGNALLFASPGVIGVLVGIGGYGQRYRHHPSIRFIFLGANTLFLPIVSSVVSSLSDSSNDYVNSPNNKCTGSTLAALCYSNIHPCTVITWAFLVQIASINTTSVVATDTRESPRIGPSLELLVKGIWILYLGASITGNRFFYGIFGVSHGKNHMSSVSTSICSKIMFAPFVLICAKLWLKCYAFKKARSSFALGRNPGLVFGYMQQLQQQERIPHGEPLIGEDAGPPPLLVMGEDRRQVVNHPCGYVFTNGSGDNNNGLVTLDKIWQSDKALLMVPKLKDLCLSYALFKLLRCRFARYKISDVDSVRMLAFFRSLLLMEGGHDRVFRVIADELCFVHDYYYSSSSISYAKCWVPILNTFISLLSIVYCIVAASFILALAVSAQHQKGHLTQIQCHFWCTQLLAASRRRSQNFGSLYVDLVAVFLLLALVLSTEVRDIASYICSNWTKVALTYHHVNCTSSQHPLGIQNWVVSRLLKCRSMTVNQWEETIGQCSVLALDHPIPSPTVRLINFFRLPDEMIKVKVPEAVKVCILDVLRSICNNSHGLHRLSNGASSLRRIQDGDRFIWACNGNGTADIILTWHIATCILEARHPYRHDLVKGSPFVSDQHKVAATHLSRYCAYLMTWFPEILPDEIEWSKSLYEVVKENATRVIAVRAATWLQLAPEAKYLELVQLLSEGSNHEVLQNGVRLGKQLVEEFTEAEEIAWAMVADFWAEMILYVASLKNLRGHSNTIARGGELITLLWALLFHAGIVVFDASV</sequence>
<proteinExistence type="predicted"/>
<feature type="transmembrane region" description="Helical" evidence="1">
    <location>
        <begin position="193"/>
        <end position="215"/>
    </location>
</feature>
<evidence type="ECO:0000256" key="1">
    <source>
        <dbReference type="SAM" id="Phobius"/>
    </source>
</evidence>
<dbReference type="Pfam" id="PF04578">
    <property type="entry name" value="DUF594"/>
    <property type="match status" value="1"/>
</dbReference>
<comment type="caution">
    <text evidence="3">The sequence shown here is derived from an EMBL/GenBank/DDBJ whole genome shotgun (WGS) entry which is preliminary data.</text>
</comment>
<protein>
    <recommendedName>
        <fullName evidence="2">DUF4220 domain-containing protein</fullName>
    </recommendedName>
</protein>
<keyword evidence="1" id="KW-0812">Transmembrane</keyword>
<evidence type="ECO:0000313" key="3">
    <source>
        <dbReference type="EMBL" id="KAG0541546.1"/>
    </source>
</evidence>
<reference evidence="3" key="1">
    <citation type="journal article" date="2019" name="BMC Genomics">
        <title>A new reference genome for Sorghum bicolor reveals high levels of sequence similarity between sweet and grain genotypes: implications for the genetics of sugar metabolism.</title>
        <authorList>
            <person name="Cooper E.A."/>
            <person name="Brenton Z.W."/>
            <person name="Flinn B.S."/>
            <person name="Jenkins J."/>
            <person name="Shu S."/>
            <person name="Flowers D."/>
            <person name="Luo F."/>
            <person name="Wang Y."/>
            <person name="Xia P."/>
            <person name="Barry K."/>
            <person name="Daum C."/>
            <person name="Lipzen A."/>
            <person name="Yoshinaga Y."/>
            <person name="Schmutz J."/>
            <person name="Saski C."/>
            <person name="Vermerris W."/>
            <person name="Kresovich S."/>
        </authorList>
    </citation>
    <scope>NUCLEOTIDE SEQUENCE</scope>
</reference>
<reference evidence="3" key="2">
    <citation type="submission" date="2020-10" db="EMBL/GenBank/DDBJ databases">
        <authorList>
            <person name="Cooper E.A."/>
            <person name="Brenton Z.W."/>
            <person name="Flinn B.S."/>
            <person name="Jenkins J."/>
            <person name="Shu S."/>
            <person name="Flowers D."/>
            <person name="Luo F."/>
            <person name="Wang Y."/>
            <person name="Xia P."/>
            <person name="Barry K."/>
            <person name="Daum C."/>
            <person name="Lipzen A."/>
            <person name="Yoshinaga Y."/>
            <person name="Schmutz J."/>
            <person name="Saski C."/>
            <person name="Vermerris W."/>
            <person name="Kresovich S."/>
        </authorList>
    </citation>
    <scope>NUCLEOTIDE SEQUENCE</scope>
</reference>
<accession>A0A921RJP9</accession>
<dbReference type="InterPro" id="IPR007658">
    <property type="entry name" value="DUF594"/>
</dbReference>
<organism evidence="3 4">
    <name type="scientific">Sorghum bicolor</name>
    <name type="common">Sorghum</name>
    <name type="synonym">Sorghum vulgare</name>
    <dbReference type="NCBI Taxonomy" id="4558"/>
    <lineage>
        <taxon>Eukaryota</taxon>
        <taxon>Viridiplantae</taxon>
        <taxon>Streptophyta</taxon>
        <taxon>Embryophyta</taxon>
        <taxon>Tracheophyta</taxon>
        <taxon>Spermatophyta</taxon>
        <taxon>Magnoliopsida</taxon>
        <taxon>Liliopsida</taxon>
        <taxon>Poales</taxon>
        <taxon>Poaceae</taxon>
        <taxon>PACMAD clade</taxon>
        <taxon>Panicoideae</taxon>
        <taxon>Andropogonodae</taxon>
        <taxon>Andropogoneae</taxon>
        <taxon>Sorghinae</taxon>
        <taxon>Sorghum</taxon>
    </lineage>
</organism>
<evidence type="ECO:0000313" key="4">
    <source>
        <dbReference type="Proteomes" id="UP000807115"/>
    </source>
</evidence>
<feature type="transmembrane region" description="Helical" evidence="1">
    <location>
        <begin position="70"/>
        <end position="90"/>
    </location>
</feature>
<keyword evidence="1" id="KW-1133">Transmembrane helix</keyword>
<name>A0A921RJP9_SORBI</name>
<feature type="transmembrane region" description="Helical" evidence="1">
    <location>
        <begin position="35"/>
        <end position="58"/>
    </location>
</feature>
<keyword evidence="1" id="KW-0472">Membrane</keyword>
<feature type="transmembrane region" description="Helical" evidence="1">
    <location>
        <begin position="162"/>
        <end position="181"/>
    </location>
</feature>
<dbReference type="PANTHER" id="PTHR31325">
    <property type="entry name" value="OS01G0798800 PROTEIN-RELATED"/>
    <property type="match status" value="1"/>
</dbReference>
<feature type="transmembrane region" description="Helical" evidence="1">
    <location>
        <begin position="388"/>
        <end position="416"/>
    </location>
</feature>
<dbReference type="Pfam" id="PF13968">
    <property type="entry name" value="DUF4220"/>
    <property type="match status" value="1"/>
</dbReference>
<feature type="transmembrane region" description="Helical" evidence="1">
    <location>
        <begin position="769"/>
        <end position="791"/>
    </location>
</feature>
<dbReference type="InterPro" id="IPR025315">
    <property type="entry name" value="DUF4220"/>
</dbReference>
<dbReference type="AlphaFoldDB" id="A0A921RJP9"/>
<dbReference type="EMBL" id="CM027681">
    <property type="protein sequence ID" value="KAG0541546.1"/>
    <property type="molecule type" value="Genomic_DNA"/>
</dbReference>
<gene>
    <name evidence="3" type="ORF">BDA96_02G025700</name>
</gene>